<accession>A0A4U0N895</accession>
<reference evidence="2 3" key="1">
    <citation type="submission" date="2019-04" db="EMBL/GenBank/DDBJ databases">
        <title>Sphingobacterium olei sp. nov., isolated from oil-contaminated soil.</title>
        <authorList>
            <person name="Liu B."/>
        </authorList>
    </citation>
    <scope>NUCLEOTIDE SEQUENCE [LARGE SCALE GENOMIC DNA]</scope>
    <source>
        <strain evidence="2 3">HAL-9</strain>
    </source>
</reference>
<dbReference type="AlphaFoldDB" id="A0A4U0N895"/>
<evidence type="ECO:0000313" key="2">
    <source>
        <dbReference type="EMBL" id="TJZ50069.1"/>
    </source>
</evidence>
<name>A0A4U0N895_9SPHI</name>
<dbReference type="OrthoDB" id="709931at2"/>
<dbReference type="RefSeq" id="WP_136903509.1">
    <property type="nucleotide sequence ID" value="NZ_SUME01000014.1"/>
</dbReference>
<gene>
    <name evidence="2" type="ORF">FAZ15_21880</name>
</gene>
<organism evidence="2 3">
    <name type="scientific">Sphingobacterium olei</name>
    <dbReference type="NCBI Taxonomy" id="2571155"/>
    <lineage>
        <taxon>Bacteria</taxon>
        <taxon>Pseudomonadati</taxon>
        <taxon>Bacteroidota</taxon>
        <taxon>Sphingobacteriia</taxon>
        <taxon>Sphingobacteriales</taxon>
        <taxon>Sphingobacteriaceae</taxon>
        <taxon>Sphingobacterium</taxon>
    </lineage>
</organism>
<keyword evidence="1" id="KW-0175">Coiled coil</keyword>
<proteinExistence type="predicted"/>
<feature type="coiled-coil region" evidence="1">
    <location>
        <begin position="9"/>
        <end position="53"/>
    </location>
</feature>
<keyword evidence="3" id="KW-1185">Reference proteome</keyword>
<evidence type="ECO:0000256" key="1">
    <source>
        <dbReference type="SAM" id="Coils"/>
    </source>
</evidence>
<comment type="caution">
    <text evidence="2">The sequence shown here is derived from an EMBL/GenBank/DDBJ whole genome shotgun (WGS) entry which is preliminary data.</text>
</comment>
<evidence type="ECO:0000313" key="3">
    <source>
        <dbReference type="Proteomes" id="UP000306808"/>
    </source>
</evidence>
<protein>
    <submittedName>
        <fullName evidence="2">Uncharacterized protein</fullName>
    </submittedName>
</protein>
<dbReference type="Proteomes" id="UP000306808">
    <property type="component" value="Unassembled WGS sequence"/>
</dbReference>
<sequence length="128" mass="15124">MEKYFQQLIEQTVRTNDLLEKQAQVIENQKIVLKRQQETLQLIALRMERMEEIQQLMADILDRDLLSLLEQPLLLKPQVMAKLGIADSTYRAYVDEGKLQPMWLGKIDYYFPRDLNKTLLASKGKRRS</sequence>
<dbReference type="EMBL" id="SUME01000014">
    <property type="protein sequence ID" value="TJZ50069.1"/>
    <property type="molecule type" value="Genomic_DNA"/>
</dbReference>